<feature type="non-terminal residue" evidence="1">
    <location>
        <position position="1"/>
    </location>
</feature>
<evidence type="ECO:0000313" key="1">
    <source>
        <dbReference type="EMBL" id="JAG65554.1"/>
    </source>
</evidence>
<protein>
    <submittedName>
        <fullName evidence="1">Uncharacterized protein</fullName>
    </submittedName>
</protein>
<name>A0A0K8TJ90_LYGHE</name>
<dbReference type="EMBL" id="GBRD01000267">
    <property type="protein sequence ID" value="JAG65554.1"/>
    <property type="molecule type" value="Transcribed_RNA"/>
</dbReference>
<sequence>LIQRRMNLWNDEKYDELLDEAHRCDRRLKKKIKEQDDHEIRVFTRLVMQGKLRDATRWITGRSGGGVLQPESVLANGRTVLETLQSKHPVQASPTLDNFISCDPLPLMLDIDVTANHIETVARTLRGGAGPSGTDAEQWHNMLLRYGAHSHHLREAVASLVRRMANGLVDWHQVRALLARRGVALDKCPGVRPIGVG</sequence>
<reference evidence="1" key="1">
    <citation type="submission" date="2014-09" db="EMBL/GenBank/DDBJ databases">
        <authorList>
            <person name="Magalhaes I.L.F."/>
            <person name="Oliveira U."/>
            <person name="Santos F.R."/>
            <person name="Vidigal T.H.D.A."/>
            <person name="Brescovit A.D."/>
            <person name="Santos A.J."/>
        </authorList>
    </citation>
    <scope>NUCLEOTIDE SEQUENCE</scope>
</reference>
<organism evidence="1">
    <name type="scientific">Lygus hesperus</name>
    <name type="common">Western plant bug</name>
    <dbReference type="NCBI Taxonomy" id="30085"/>
    <lineage>
        <taxon>Eukaryota</taxon>
        <taxon>Metazoa</taxon>
        <taxon>Ecdysozoa</taxon>
        <taxon>Arthropoda</taxon>
        <taxon>Hexapoda</taxon>
        <taxon>Insecta</taxon>
        <taxon>Pterygota</taxon>
        <taxon>Neoptera</taxon>
        <taxon>Paraneoptera</taxon>
        <taxon>Hemiptera</taxon>
        <taxon>Heteroptera</taxon>
        <taxon>Panheteroptera</taxon>
        <taxon>Cimicomorpha</taxon>
        <taxon>Miridae</taxon>
        <taxon>Mirini</taxon>
        <taxon>Lygus</taxon>
    </lineage>
</organism>
<accession>A0A0K8TJ90</accession>
<proteinExistence type="predicted"/>
<dbReference type="AlphaFoldDB" id="A0A0K8TJ90"/>